<keyword evidence="4 6" id="KW-0808">Transferase</keyword>
<dbReference type="EMBL" id="CP011126">
    <property type="protein sequence ID" value="AKQ33964.1"/>
    <property type="molecule type" value="Genomic_DNA"/>
</dbReference>
<dbReference type="Pfam" id="PF01795">
    <property type="entry name" value="Methyltransf_5"/>
    <property type="match status" value="1"/>
</dbReference>
<organism evidence="7 8">
    <name type="scientific">Candidatus Coxiella mudrowiae</name>
    <dbReference type="NCBI Taxonomy" id="2054173"/>
    <lineage>
        <taxon>Bacteria</taxon>
        <taxon>Pseudomonadati</taxon>
        <taxon>Pseudomonadota</taxon>
        <taxon>Gammaproteobacteria</taxon>
        <taxon>Legionellales</taxon>
        <taxon>Coxiellaceae</taxon>
        <taxon>Coxiella</taxon>
    </lineage>
</organism>
<dbReference type="PANTHER" id="PTHR11265">
    <property type="entry name" value="S-ADENOSYL-METHYLTRANSFERASE MRAW"/>
    <property type="match status" value="1"/>
</dbReference>
<comment type="function">
    <text evidence="6">Specifically methylates the N4 position of cytidine in position 1402 (C1402) of 16S rRNA.</text>
</comment>
<comment type="caution">
    <text evidence="6">Lacks conserved residue(s) required for the propagation of feature annotation.</text>
</comment>
<feature type="binding site" evidence="6">
    <location>
        <position position="51"/>
    </location>
    <ligand>
        <name>S-adenosyl-L-methionine</name>
        <dbReference type="ChEBI" id="CHEBI:59789"/>
    </ligand>
</feature>
<dbReference type="NCBIfam" id="TIGR00006">
    <property type="entry name" value="16S rRNA (cytosine(1402)-N(4))-methyltransferase RsmH"/>
    <property type="match status" value="1"/>
</dbReference>
<evidence type="ECO:0000256" key="2">
    <source>
        <dbReference type="ARBA" id="ARBA00022552"/>
    </source>
</evidence>
<feature type="binding site" evidence="6">
    <location>
        <position position="99"/>
    </location>
    <ligand>
        <name>S-adenosyl-L-methionine</name>
        <dbReference type="ChEBI" id="CHEBI:59789"/>
    </ligand>
</feature>
<dbReference type="SUPFAM" id="SSF53335">
    <property type="entry name" value="S-adenosyl-L-methionine-dependent methyltransferases"/>
    <property type="match status" value="1"/>
</dbReference>
<evidence type="ECO:0000313" key="7">
    <source>
        <dbReference type="EMBL" id="AKQ33964.1"/>
    </source>
</evidence>
<comment type="catalytic activity">
    <reaction evidence="6">
        <text>cytidine(1402) in 16S rRNA + S-adenosyl-L-methionine = N(4)-methylcytidine(1402) in 16S rRNA + S-adenosyl-L-homocysteine + H(+)</text>
        <dbReference type="Rhea" id="RHEA:42928"/>
        <dbReference type="Rhea" id="RHEA-COMP:10286"/>
        <dbReference type="Rhea" id="RHEA-COMP:10287"/>
        <dbReference type="ChEBI" id="CHEBI:15378"/>
        <dbReference type="ChEBI" id="CHEBI:57856"/>
        <dbReference type="ChEBI" id="CHEBI:59789"/>
        <dbReference type="ChEBI" id="CHEBI:74506"/>
        <dbReference type="ChEBI" id="CHEBI:82748"/>
        <dbReference type="EC" id="2.1.1.199"/>
    </reaction>
</comment>
<dbReference type="RefSeq" id="WP_048875638.1">
    <property type="nucleotide sequence ID" value="NZ_CP011126.1"/>
</dbReference>
<dbReference type="HAMAP" id="MF_01007">
    <property type="entry name" value="16SrRNA_methyltr_H"/>
    <property type="match status" value="1"/>
</dbReference>
<name>A0ABM5UVF1_9COXI</name>
<dbReference type="GO" id="GO:0032259">
    <property type="term" value="P:methylation"/>
    <property type="evidence" value="ECO:0007669"/>
    <property type="project" value="UniProtKB-KW"/>
</dbReference>
<dbReference type="PIRSF" id="PIRSF004486">
    <property type="entry name" value="MraW"/>
    <property type="match status" value="1"/>
</dbReference>
<reference evidence="7 8" key="1">
    <citation type="journal article" date="2015" name="Genome Biol. Evol.">
        <title>Distinctive Genome Reduction Rates Revealed by Genomic Analyses of Two Coxiella-Like Endosymbionts in Ticks.</title>
        <authorList>
            <person name="Gottlieb Y."/>
            <person name="Lalzar I."/>
            <person name="Klasson L."/>
        </authorList>
    </citation>
    <scope>NUCLEOTIDE SEQUENCE [LARGE SCALE GENOMIC DNA]</scope>
    <source>
        <strain evidence="7 8">CRt</strain>
    </source>
</reference>
<dbReference type="EC" id="2.1.1.199" evidence="6"/>
<keyword evidence="6" id="KW-0963">Cytoplasm</keyword>
<dbReference type="PANTHER" id="PTHR11265:SF0">
    <property type="entry name" value="12S RRNA N4-METHYLCYTIDINE METHYLTRANSFERASE"/>
    <property type="match status" value="1"/>
</dbReference>
<dbReference type="SUPFAM" id="SSF81799">
    <property type="entry name" value="Putative methyltransferase TM0872, insert domain"/>
    <property type="match status" value="1"/>
</dbReference>
<dbReference type="InterPro" id="IPR002903">
    <property type="entry name" value="RsmH"/>
</dbReference>
<sequence>MMHRPVLFNEVMEGLAIRQNGIYVDATFGRGGNSLGLLQRLGPEGRLLAMDKDPEAIATGVEGPFRNQRFAIVHETFSNLERVIRNRGWYGKVNGIVLDLGVSSPQLDKPKRGFSFTKDGPLDMRMNPEQSMDAATWLNEASKEDIQRVLWNYGEERYAKRIAEAIVKAREEKPITHTLQLSEIVAKASPRHKIKKHPATRTFQAIRIFINRELDELRECLPQCLEILAIKGRLCVISFHSLEDRIVKRFIQKESRDLLPRELPILASEVKHRLKKIGALIKPTEAEIRENLRARSARLRIVEKLA</sequence>
<dbReference type="Gene3D" id="3.40.50.150">
    <property type="entry name" value="Vaccinia Virus protein VP39"/>
    <property type="match status" value="1"/>
</dbReference>
<keyword evidence="2 6" id="KW-0698">rRNA processing</keyword>
<dbReference type="Proteomes" id="UP000063965">
    <property type="component" value="Chromosome"/>
</dbReference>
<proteinExistence type="inferred from homology"/>
<dbReference type="InterPro" id="IPR023397">
    <property type="entry name" value="SAM-dep_MeTrfase_MraW_recog"/>
</dbReference>
<comment type="subcellular location">
    <subcellularLocation>
        <location evidence="6">Cytoplasm</location>
    </subcellularLocation>
</comment>
<accession>A0ABM5UVF1</accession>
<dbReference type="Gene3D" id="1.10.150.170">
    <property type="entry name" value="Putative methyltransferase TM0872, insert domain"/>
    <property type="match status" value="1"/>
</dbReference>
<comment type="similarity">
    <text evidence="1 6">Belongs to the methyltransferase superfamily. RsmH family.</text>
</comment>
<evidence type="ECO:0000256" key="6">
    <source>
        <dbReference type="HAMAP-Rule" id="MF_01007"/>
    </source>
</evidence>
<feature type="binding site" evidence="6">
    <location>
        <position position="106"/>
    </location>
    <ligand>
        <name>S-adenosyl-L-methionine</name>
        <dbReference type="ChEBI" id="CHEBI:59789"/>
    </ligand>
</feature>
<dbReference type="GO" id="GO:0008168">
    <property type="term" value="F:methyltransferase activity"/>
    <property type="evidence" value="ECO:0007669"/>
    <property type="project" value="UniProtKB-KW"/>
</dbReference>
<evidence type="ECO:0000256" key="4">
    <source>
        <dbReference type="ARBA" id="ARBA00022679"/>
    </source>
</evidence>
<evidence type="ECO:0000256" key="1">
    <source>
        <dbReference type="ARBA" id="ARBA00010396"/>
    </source>
</evidence>
<protein>
    <recommendedName>
        <fullName evidence="6">Ribosomal RNA small subunit methyltransferase H</fullName>
        <ecNumber evidence="6">2.1.1.199</ecNumber>
    </recommendedName>
    <alternativeName>
        <fullName evidence="6">16S rRNA m(4)C1402 methyltransferase</fullName>
    </alternativeName>
    <alternativeName>
        <fullName evidence="6">rRNA (cytosine-N(4)-)-methyltransferase RsmH</fullName>
    </alternativeName>
</protein>
<dbReference type="InterPro" id="IPR029063">
    <property type="entry name" value="SAM-dependent_MTases_sf"/>
</dbReference>
<feature type="binding site" evidence="6">
    <location>
        <position position="77"/>
    </location>
    <ligand>
        <name>S-adenosyl-L-methionine</name>
        <dbReference type="ChEBI" id="CHEBI:59789"/>
    </ligand>
</feature>
<evidence type="ECO:0000256" key="5">
    <source>
        <dbReference type="ARBA" id="ARBA00022691"/>
    </source>
</evidence>
<evidence type="ECO:0000256" key="3">
    <source>
        <dbReference type="ARBA" id="ARBA00022603"/>
    </source>
</evidence>
<evidence type="ECO:0000313" key="8">
    <source>
        <dbReference type="Proteomes" id="UP000063965"/>
    </source>
</evidence>
<gene>
    <name evidence="6 7" type="primary">rsmH</name>
    <name evidence="7" type="ORF">CleRT_14370</name>
</gene>
<keyword evidence="8" id="KW-1185">Reference proteome</keyword>
<keyword evidence="5 6" id="KW-0949">S-adenosyl-L-methionine</keyword>
<keyword evidence="3 6" id="KW-0489">Methyltransferase</keyword>